<organism evidence="2 3">
    <name type="scientific">Candidatus Afipia apatlaquensis</name>
    <dbReference type="NCBI Taxonomy" id="2712852"/>
    <lineage>
        <taxon>Bacteria</taxon>
        <taxon>Pseudomonadati</taxon>
        <taxon>Pseudomonadota</taxon>
        <taxon>Alphaproteobacteria</taxon>
        <taxon>Hyphomicrobiales</taxon>
        <taxon>Nitrobacteraceae</taxon>
        <taxon>Afipia</taxon>
    </lineage>
</organism>
<gene>
    <name evidence="2" type="ORF">G4V63_12250</name>
</gene>
<accession>A0A7C9RG11</accession>
<sequence>MPAKSSKPPWKKQSPRKSRGGKSSKLSPELRELARERAAKAGRRYPNLIDNMWAAQRAKASRIDGDA</sequence>
<reference evidence="2" key="1">
    <citation type="submission" date="2020-02" db="EMBL/GenBank/DDBJ databases">
        <title>Draft genome sequence of Candidatus Afipia apatlaquensis IBT-C3, a potential strain for decolorization of textile dyes.</title>
        <authorList>
            <person name="Sanchez-Reyes A."/>
            <person name="Breton-Deval L."/>
            <person name="Mangelson H."/>
            <person name="Sanchez-Flores A."/>
        </authorList>
    </citation>
    <scope>NUCLEOTIDE SEQUENCE [LARGE SCALE GENOMIC DNA]</scope>
    <source>
        <strain evidence="2">IBT-C3</strain>
    </source>
</reference>
<name>A0A7C9RG11_9BRAD</name>
<protein>
    <submittedName>
        <fullName evidence="2">Uncharacterized protein</fullName>
    </submittedName>
</protein>
<feature type="compositionally biased region" description="Basic residues" evidence="1">
    <location>
        <begin position="9"/>
        <end position="22"/>
    </location>
</feature>
<comment type="caution">
    <text evidence="2">The sequence shown here is derived from an EMBL/GenBank/DDBJ whole genome shotgun (WGS) entry which is preliminary data.</text>
</comment>
<dbReference type="Proteomes" id="UP000480266">
    <property type="component" value="Unassembled WGS sequence"/>
</dbReference>
<proteinExistence type="predicted"/>
<feature type="region of interest" description="Disordered" evidence="1">
    <location>
        <begin position="1"/>
        <end position="51"/>
    </location>
</feature>
<evidence type="ECO:0000313" key="3">
    <source>
        <dbReference type="Proteomes" id="UP000480266"/>
    </source>
</evidence>
<feature type="compositionally biased region" description="Basic and acidic residues" evidence="1">
    <location>
        <begin position="28"/>
        <end position="39"/>
    </location>
</feature>
<dbReference type="AlphaFoldDB" id="A0A7C9RG11"/>
<evidence type="ECO:0000256" key="1">
    <source>
        <dbReference type="SAM" id="MobiDB-lite"/>
    </source>
</evidence>
<keyword evidence="3" id="KW-1185">Reference proteome</keyword>
<evidence type="ECO:0000313" key="2">
    <source>
        <dbReference type="EMBL" id="NGX95962.1"/>
    </source>
</evidence>
<dbReference type="EMBL" id="JAAMRR010000642">
    <property type="protein sequence ID" value="NGX95962.1"/>
    <property type="molecule type" value="Genomic_DNA"/>
</dbReference>